<evidence type="ECO:0000313" key="3">
    <source>
        <dbReference type="Proteomes" id="UP000184420"/>
    </source>
</evidence>
<name>A0A1M6VGA1_9BACT</name>
<reference evidence="2 3" key="1">
    <citation type="submission" date="2016-11" db="EMBL/GenBank/DDBJ databases">
        <authorList>
            <person name="Jaros S."/>
            <person name="Januszkiewicz K."/>
            <person name="Wedrychowicz H."/>
        </authorList>
    </citation>
    <scope>NUCLEOTIDE SEQUENCE [LARGE SCALE GENOMIC DNA]</scope>
    <source>
        <strain evidence="2 3">DSM 27406</strain>
    </source>
</reference>
<feature type="transmembrane region" description="Helical" evidence="1">
    <location>
        <begin position="206"/>
        <end position="227"/>
    </location>
</feature>
<proteinExistence type="predicted"/>
<organism evidence="2 3">
    <name type="scientific">Chitinophaga jiangningensis</name>
    <dbReference type="NCBI Taxonomy" id="1419482"/>
    <lineage>
        <taxon>Bacteria</taxon>
        <taxon>Pseudomonadati</taxon>
        <taxon>Bacteroidota</taxon>
        <taxon>Chitinophagia</taxon>
        <taxon>Chitinophagales</taxon>
        <taxon>Chitinophagaceae</taxon>
        <taxon>Chitinophaga</taxon>
    </lineage>
</organism>
<protein>
    <submittedName>
        <fullName evidence="2">Uncharacterized protein</fullName>
    </submittedName>
</protein>
<accession>A0A1M6VGA1</accession>
<dbReference type="RefSeq" id="WP_073077124.1">
    <property type="nucleotide sequence ID" value="NZ_FRBL01000001.1"/>
</dbReference>
<evidence type="ECO:0000313" key="2">
    <source>
        <dbReference type="EMBL" id="SHK80533.1"/>
    </source>
</evidence>
<keyword evidence="1" id="KW-0812">Transmembrane</keyword>
<dbReference type="Proteomes" id="UP000184420">
    <property type="component" value="Unassembled WGS sequence"/>
</dbReference>
<gene>
    <name evidence="2" type="ORF">SAMN05444266_101195</name>
</gene>
<dbReference type="OrthoDB" id="9814194at2"/>
<keyword evidence="3" id="KW-1185">Reference proteome</keyword>
<evidence type="ECO:0000256" key="1">
    <source>
        <dbReference type="SAM" id="Phobius"/>
    </source>
</evidence>
<sequence length="230" mass="26334">MEKLLTFKRFHTEAQAAEIVTLLQAHNIPVAYEEEVLLMDHVYVGQNFDQRHLVKIPAGYFTQADNLLKSMITVSPEDVEPDYYLLSFTTEELKDVIAQKDEWGDFDYALALKLLEKQGITYTPEQLHLLGNKRLETLTKPQELPGHLVLIGYLSPLLLFVPFPYMSVFSCLGIFIGAFVRLTKKTLPDGSRVYAFSDSTREQGKWMVLITTLLLCLCWLVLVKVIYAQQ</sequence>
<feature type="transmembrane region" description="Helical" evidence="1">
    <location>
        <begin position="157"/>
        <end position="180"/>
    </location>
</feature>
<dbReference type="EMBL" id="FRBL01000001">
    <property type="protein sequence ID" value="SHK80533.1"/>
    <property type="molecule type" value="Genomic_DNA"/>
</dbReference>
<keyword evidence="1" id="KW-0472">Membrane</keyword>
<dbReference type="AlphaFoldDB" id="A0A1M6VGA1"/>
<keyword evidence="1" id="KW-1133">Transmembrane helix</keyword>